<sequence length="24" mass="2807">MYNKYFVIMCIPAWPVKVLGMSTD</sequence>
<proteinExistence type="predicted"/>
<evidence type="ECO:0000313" key="1">
    <source>
        <dbReference type="EMBL" id="JAH16929.1"/>
    </source>
</evidence>
<reference evidence="1" key="2">
    <citation type="journal article" date="2015" name="Fish Shellfish Immunol.">
        <title>Early steps in the European eel (Anguilla anguilla)-Vibrio vulnificus interaction in the gills: Role of the RtxA13 toxin.</title>
        <authorList>
            <person name="Callol A."/>
            <person name="Pajuelo D."/>
            <person name="Ebbesson L."/>
            <person name="Teles M."/>
            <person name="MacKenzie S."/>
            <person name="Amaro C."/>
        </authorList>
    </citation>
    <scope>NUCLEOTIDE SEQUENCE</scope>
</reference>
<reference evidence="1" key="1">
    <citation type="submission" date="2014-11" db="EMBL/GenBank/DDBJ databases">
        <authorList>
            <person name="Amaro Gonzalez C."/>
        </authorList>
    </citation>
    <scope>NUCLEOTIDE SEQUENCE</scope>
</reference>
<dbReference type="EMBL" id="GBXM01091648">
    <property type="protein sequence ID" value="JAH16929.1"/>
    <property type="molecule type" value="Transcribed_RNA"/>
</dbReference>
<protein>
    <submittedName>
        <fullName evidence="1">Uncharacterized protein</fullName>
    </submittedName>
</protein>
<dbReference type="AlphaFoldDB" id="A0A0E9QJI4"/>
<accession>A0A0E9QJI4</accession>
<name>A0A0E9QJI4_ANGAN</name>
<organism evidence="1">
    <name type="scientific">Anguilla anguilla</name>
    <name type="common">European freshwater eel</name>
    <name type="synonym">Muraena anguilla</name>
    <dbReference type="NCBI Taxonomy" id="7936"/>
    <lineage>
        <taxon>Eukaryota</taxon>
        <taxon>Metazoa</taxon>
        <taxon>Chordata</taxon>
        <taxon>Craniata</taxon>
        <taxon>Vertebrata</taxon>
        <taxon>Euteleostomi</taxon>
        <taxon>Actinopterygii</taxon>
        <taxon>Neopterygii</taxon>
        <taxon>Teleostei</taxon>
        <taxon>Anguilliformes</taxon>
        <taxon>Anguillidae</taxon>
        <taxon>Anguilla</taxon>
    </lineage>
</organism>